<sequence>MTIEPVRSKRRPVLIALAIAVVVAVVASVVVIALTNFAGQQRRDSLALLKDERLTALIGARDKIQPAVNTYLAAYKKARNVPATREDAEKNSVKERDEFQQAVNSARTALSDVQKGYGDGKEADGIGVAVAQLVDSYQAYLDSMEGLVESYPRFEGLFREDAGCSGLFVGSKAANLRERQTLLTQAAVPCREAVNQLKQSKNISYVEFARTLDNEIAQLESHAETTAKSEENYNEFVRLKDEYVKKIDDATARNAPEAEYLTIADELKALNTRIKNNRSEFDFAAKRYLNGVKDMPTLVEDVFTKNVSAQIKHHDTVIPLRVQVLKDAIDAELAE</sequence>
<dbReference type="STRING" id="290340.AAur_1026"/>
<feature type="transmembrane region" description="Helical" evidence="1">
    <location>
        <begin position="12"/>
        <end position="34"/>
    </location>
</feature>
<dbReference type="HOGENOM" id="CLU_828071_0_0_11"/>
<evidence type="ECO:0000313" key="2">
    <source>
        <dbReference type="EMBL" id="ABM10244.1"/>
    </source>
</evidence>
<dbReference type="EMBL" id="CP000474">
    <property type="protein sequence ID" value="ABM10244.1"/>
    <property type="molecule type" value="Genomic_DNA"/>
</dbReference>
<protein>
    <submittedName>
        <fullName evidence="2">Uncharacterized protein</fullName>
    </submittedName>
</protein>
<organism evidence="2 3">
    <name type="scientific">Paenarthrobacter aurescens (strain TC1)</name>
    <dbReference type="NCBI Taxonomy" id="290340"/>
    <lineage>
        <taxon>Bacteria</taxon>
        <taxon>Bacillati</taxon>
        <taxon>Actinomycetota</taxon>
        <taxon>Actinomycetes</taxon>
        <taxon>Micrococcales</taxon>
        <taxon>Micrococcaceae</taxon>
        <taxon>Paenarthrobacter</taxon>
    </lineage>
</organism>
<dbReference type="OrthoDB" id="4916714at2"/>
<accession>A1R3K3</accession>
<evidence type="ECO:0000256" key="1">
    <source>
        <dbReference type="SAM" id="Phobius"/>
    </source>
</evidence>
<keyword evidence="1" id="KW-1133">Transmembrane helix</keyword>
<evidence type="ECO:0000313" key="3">
    <source>
        <dbReference type="Proteomes" id="UP000000637"/>
    </source>
</evidence>
<keyword evidence="1" id="KW-0812">Transmembrane</keyword>
<proteinExistence type="predicted"/>
<dbReference type="RefSeq" id="WP_011773762.1">
    <property type="nucleotide sequence ID" value="NC_008711.1"/>
</dbReference>
<dbReference type="KEGG" id="aau:AAur_1026"/>
<dbReference type="AlphaFoldDB" id="A1R3K3"/>
<keyword evidence="3" id="KW-1185">Reference proteome</keyword>
<dbReference type="Proteomes" id="UP000000637">
    <property type="component" value="Chromosome"/>
</dbReference>
<name>A1R3K3_PAEAT</name>
<keyword evidence="1" id="KW-0472">Membrane</keyword>
<gene>
    <name evidence="2" type="ordered locus">AAur_1026</name>
</gene>
<reference evidence="2 3" key="1">
    <citation type="journal article" date="2006" name="PLoS Genet.">
        <title>Secrets of soil survival revealed by the genome sequence of Arthrobacter aurescens TC1.</title>
        <authorList>
            <person name="Mongodin E.F."/>
            <person name="Shapir N."/>
            <person name="Daugherty S.C."/>
            <person name="DeBoy R.T."/>
            <person name="Emerson J.B."/>
            <person name="Shvartzbeyn A."/>
            <person name="Radune D."/>
            <person name="Vamathevan J."/>
            <person name="Riggs F."/>
            <person name="Grinberg V."/>
            <person name="Khouri H."/>
            <person name="Wackett L.P."/>
            <person name="Nelson K.E."/>
            <person name="Sadowsky M.J."/>
        </authorList>
    </citation>
    <scope>NUCLEOTIDE SEQUENCE [LARGE SCALE GENOMIC DNA]</scope>
    <source>
        <strain evidence="2 3">TC1</strain>
    </source>
</reference>